<protein>
    <recommendedName>
        <fullName evidence="1">Ketoreductase domain-containing protein</fullName>
    </recommendedName>
</protein>
<name>E4X5U8_OIKDI</name>
<dbReference type="EMBL" id="FN654281">
    <property type="protein sequence ID" value="CBY30707.1"/>
    <property type="molecule type" value="Genomic_DNA"/>
</dbReference>
<dbReference type="Proteomes" id="UP000011014">
    <property type="component" value="Unassembled WGS sequence"/>
</dbReference>
<evidence type="ECO:0000313" key="3">
    <source>
        <dbReference type="EMBL" id="CBY30707.1"/>
    </source>
</evidence>
<dbReference type="Proteomes" id="UP000001307">
    <property type="component" value="Unassembled WGS sequence"/>
</dbReference>
<dbReference type="CDD" id="cd05233">
    <property type="entry name" value="SDR_c"/>
    <property type="match status" value="1"/>
</dbReference>
<evidence type="ECO:0000259" key="1">
    <source>
        <dbReference type="SMART" id="SM00822"/>
    </source>
</evidence>
<accession>E4X5U8</accession>
<dbReference type="InterPro" id="IPR036291">
    <property type="entry name" value="NAD(P)-bd_dom_sf"/>
</dbReference>
<dbReference type="Pfam" id="PF13561">
    <property type="entry name" value="adh_short_C2"/>
    <property type="match status" value="1"/>
</dbReference>
<dbReference type="Gene3D" id="3.40.50.720">
    <property type="entry name" value="NAD(P)-binding Rossmann-like Domain"/>
    <property type="match status" value="1"/>
</dbReference>
<dbReference type="PANTHER" id="PTHR43975">
    <property type="entry name" value="ZGC:101858"/>
    <property type="match status" value="1"/>
</dbReference>
<dbReference type="PRINTS" id="PR00080">
    <property type="entry name" value="SDRFAMILY"/>
</dbReference>
<dbReference type="InParanoid" id="E4X5U8"/>
<keyword evidence="4" id="KW-1185">Reference proteome</keyword>
<evidence type="ECO:0000313" key="2">
    <source>
        <dbReference type="EMBL" id="CBY07651.1"/>
    </source>
</evidence>
<dbReference type="SUPFAM" id="SSF51735">
    <property type="entry name" value="NAD(P)-binding Rossmann-fold domains"/>
    <property type="match status" value="1"/>
</dbReference>
<dbReference type="OrthoDB" id="47007at2759"/>
<feature type="domain" description="Ketoreductase" evidence="1">
    <location>
        <begin position="7"/>
        <end position="187"/>
    </location>
</feature>
<dbReference type="PANTHER" id="PTHR43975:SF2">
    <property type="entry name" value="EG:BACR7A4.14 PROTEIN-RELATED"/>
    <property type="match status" value="1"/>
</dbReference>
<dbReference type="FunFam" id="3.40.50.720:FF:000084">
    <property type="entry name" value="Short-chain dehydrogenase reductase"/>
    <property type="match status" value="1"/>
</dbReference>
<dbReference type="EMBL" id="FN653026">
    <property type="protein sequence ID" value="CBY07651.1"/>
    <property type="molecule type" value="Genomic_DNA"/>
</dbReference>
<sequence length="273" mass="28871">MSRFVNKVALVTGAASGVGRAISRKLAQEGCAVALIDRNTESLADEFEFLKSKNVKVSAHDIDLADVSQFKELIENVIKEHGQLDALFNNAGILGAGKIGELDSESFDELVAVNLKSPIFLTQAAMPFLSKTKGAIVNTSSASGTTTFPLLLTAYGTVKGGLAHFTKYAAAHGFKHSGVRANAIAPGVIRTGMTEDIYFDEEVGNLEMQKCVRNAAPVGGGIIDAEDVAATAVFLASDDAKSITGQILTIDGGRGVIPDEAFMTKLSKPYWMK</sequence>
<organism evidence="2">
    <name type="scientific">Oikopleura dioica</name>
    <name type="common">Tunicate</name>
    <dbReference type="NCBI Taxonomy" id="34765"/>
    <lineage>
        <taxon>Eukaryota</taxon>
        <taxon>Metazoa</taxon>
        <taxon>Chordata</taxon>
        <taxon>Tunicata</taxon>
        <taxon>Appendicularia</taxon>
        <taxon>Copelata</taxon>
        <taxon>Oikopleuridae</taxon>
        <taxon>Oikopleura</taxon>
    </lineage>
</organism>
<dbReference type="PRINTS" id="PR00081">
    <property type="entry name" value="GDHRDH"/>
</dbReference>
<reference evidence="2" key="1">
    <citation type="journal article" date="2010" name="Science">
        <title>Plasticity of animal genome architecture unmasked by rapid evolution of a pelagic tunicate.</title>
        <authorList>
            <person name="Denoeud F."/>
            <person name="Henriet S."/>
            <person name="Mungpakdee S."/>
            <person name="Aury J.M."/>
            <person name="Da Silva C."/>
            <person name="Brinkmann H."/>
            <person name="Mikhaleva J."/>
            <person name="Olsen L.C."/>
            <person name="Jubin C."/>
            <person name="Canestro C."/>
            <person name="Bouquet J.M."/>
            <person name="Danks G."/>
            <person name="Poulain J."/>
            <person name="Campsteijn C."/>
            <person name="Adamski M."/>
            <person name="Cross I."/>
            <person name="Yadetie F."/>
            <person name="Muffato M."/>
            <person name="Louis A."/>
            <person name="Butcher S."/>
            <person name="Tsagkogeorga G."/>
            <person name="Konrad A."/>
            <person name="Singh S."/>
            <person name="Jensen M.F."/>
            <person name="Cong E.H."/>
            <person name="Eikeseth-Otteraa H."/>
            <person name="Noel B."/>
            <person name="Anthouard V."/>
            <person name="Porcel B.M."/>
            <person name="Kachouri-Lafond R."/>
            <person name="Nishino A."/>
            <person name="Ugolini M."/>
            <person name="Chourrout P."/>
            <person name="Nishida H."/>
            <person name="Aasland R."/>
            <person name="Huzurbazar S."/>
            <person name="Westhof E."/>
            <person name="Delsuc F."/>
            <person name="Lehrach H."/>
            <person name="Reinhardt R."/>
            <person name="Weissenbach J."/>
            <person name="Roy S.W."/>
            <person name="Artiguenave F."/>
            <person name="Postlethwait J.H."/>
            <person name="Manak J.R."/>
            <person name="Thompson E.M."/>
            <person name="Jaillon O."/>
            <person name="Du Pasquier L."/>
            <person name="Boudinot P."/>
            <person name="Liberles D.A."/>
            <person name="Volff J.N."/>
            <person name="Philippe H."/>
            <person name="Lenhard B."/>
            <person name="Roest Crollius H."/>
            <person name="Wincker P."/>
            <person name="Chourrout D."/>
        </authorList>
    </citation>
    <scope>NUCLEOTIDE SEQUENCE [LARGE SCALE GENOMIC DNA]</scope>
</reference>
<evidence type="ECO:0000313" key="4">
    <source>
        <dbReference type="Proteomes" id="UP000001307"/>
    </source>
</evidence>
<proteinExistence type="predicted"/>
<dbReference type="InterPro" id="IPR002347">
    <property type="entry name" value="SDR_fam"/>
</dbReference>
<dbReference type="AlphaFoldDB" id="E4X5U8"/>
<gene>
    <name evidence="2" type="ORF">GSOID_T00002640001</name>
    <name evidence="3" type="ORF">GSOID_T00018592001</name>
</gene>
<dbReference type="InterPro" id="IPR057326">
    <property type="entry name" value="KR_dom"/>
</dbReference>
<dbReference type="SMART" id="SM00822">
    <property type="entry name" value="PKS_KR"/>
    <property type="match status" value="1"/>
</dbReference>